<evidence type="ECO:0000259" key="3">
    <source>
        <dbReference type="Pfam" id="PF13192"/>
    </source>
</evidence>
<dbReference type="InterPro" id="IPR036249">
    <property type="entry name" value="Thioredoxin-like_sf"/>
</dbReference>
<evidence type="ECO:0000256" key="1">
    <source>
        <dbReference type="PIRSR" id="PIRSR037031-50"/>
    </source>
</evidence>
<evidence type="ECO:0000256" key="2">
    <source>
        <dbReference type="PIRSR" id="PIRSR037031-51"/>
    </source>
</evidence>
<dbReference type="PANTHER" id="PTHR36450:SF1">
    <property type="entry name" value="THIOREDOXIN"/>
    <property type="match status" value="1"/>
</dbReference>
<reference evidence="4" key="1">
    <citation type="submission" date="2022-12" db="EMBL/GenBank/DDBJ databases">
        <title>Reference genome sequencing for broad-spectrum identification of bacterial and archaeal isolates by mass spectrometry.</title>
        <authorList>
            <person name="Sekiguchi Y."/>
            <person name="Tourlousse D.M."/>
        </authorList>
    </citation>
    <scope>NUCLEOTIDE SEQUENCE</scope>
    <source>
        <strain evidence="4">10succ1</strain>
    </source>
</reference>
<accession>A0A9W6LLP5</accession>
<name>A0A9W6LLP5_9FUSO</name>
<evidence type="ECO:0000313" key="5">
    <source>
        <dbReference type="Proteomes" id="UP001144471"/>
    </source>
</evidence>
<dbReference type="Gene3D" id="3.40.30.10">
    <property type="entry name" value="Glutaredoxin"/>
    <property type="match status" value="1"/>
</dbReference>
<dbReference type="Pfam" id="PF13192">
    <property type="entry name" value="Thioredoxin_3"/>
    <property type="match status" value="1"/>
</dbReference>
<evidence type="ECO:0000313" key="4">
    <source>
        <dbReference type="EMBL" id="GLI54588.1"/>
    </source>
</evidence>
<feature type="active site" description="Nucleophile" evidence="1">
    <location>
        <position position="13"/>
    </location>
</feature>
<dbReference type="NCBIfam" id="TIGR00412">
    <property type="entry name" value="redox_disulf_2"/>
    <property type="match status" value="1"/>
</dbReference>
<dbReference type="AlphaFoldDB" id="A0A9W6LLP5"/>
<protein>
    <submittedName>
        <fullName evidence="4">Redox-active disulfide protein 2</fullName>
    </submittedName>
</protein>
<keyword evidence="2" id="KW-1015">Disulfide bond</keyword>
<feature type="domain" description="Thioredoxin-like fold" evidence="3">
    <location>
        <begin position="1"/>
        <end position="75"/>
    </location>
</feature>
<gene>
    <name evidence="4" type="ORF">PM10SUCC1_01030</name>
</gene>
<keyword evidence="2" id="KW-0676">Redox-active center</keyword>
<organism evidence="4 5">
    <name type="scientific">Propionigenium maris DSM 9537</name>
    <dbReference type="NCBI Taxonomy" id="1123000"/>
    <lineage>
        <taxon>Bacteria</taxon>
        <taxon>Fusobacteriati</taxon>
        <taxon>Fusobacteriota</taxon>
        <taxon>Fusobacteriia</taxon>
        <taxon>Fusobacteriales</taxon>
        <taxon>Fusobacteriaceae</taxon>
        <taxon>Propionigenium</taxon>
    </lineage>
</organism>
<dbReference type="InterPro" id="IPR005243">
    <property type="entry name" value="THIRX-like_proc"/>
</dbReference>
<dbReference type="PANTHER" id="PTHR36450">
    <property type="entry name" value="THIOREDOXIN"/>
    <property type="match status" value="1"/>
</dbReference>
<dbReference type="InterPro" id="IPR012336">
    <property type="entry name" value="Thioredoxin-like_fold"/>
</dbReference>
<proteinExistence type="predicted"/>
<sequence>MEIKVLGTGCKKCTALYENVMKALEEEGKEASVEKVEDIVGIMSYGVMSTPALVVDGKVVVSGRSVGTDEIKKYL</sequence>
<dbReference type="PIRSF" id="PIRSF037031">
    <property type="entry name" value="Redox_disulphide_2"/>
    <property type="match status" value="1"/>
</dbReference>
<keyword evidence="5" id="KW-1185">Reference proteome</keyword>
<dbReference type="Proteomes" id="UP001144471">
    <property type="component" value="Unassembled WGS sequence"/>
</dbReference>
<feature type="disulfide bond" description="Redox-active" evidence="2">
    <location>
        <begin position="10"/>
        <end position="13"/>
    </location>
</feature>
<dbReference type="EMBL" id="BSDY01000001">
    <property type="protein sequence ID" value="GLI54588.1"/>
    <property type="molecule type" value="Genomic_DNA"/>
</dbReference>
<feature type="active site" description="Nucleophile" evidence="1">
    <location>
        <position position="10"/>
    </location>
</feature>
<dbReference type="RefSeq" id="WP_281832321.1">
    <property type="nucleotide sequence ID" value="NZ_BSDY01000001.1"/>
</dbReference>
<dbReference type="SUPFAM" id="SSF52833">
    <property type="entry name" value="Thioredoxin-like"/>
    <property type="match status" value="1"/>
</dbReference>
<comment type="caution">
    <text evidence="4">The sequence shown here is derived from an EMBL/GenBank/DDBJ whole genome shotgun (WGS) entry which is preliminary data.</text>
</comment>